<feature type="compositionally biased region" description="Low complexity" evidence="1">
    <location>
        <begin position="938"/>
        <end position="948"/>
    </location>
</feature>
<reference evidence="2" key="2">
    <citation type="submission" date="2025-09" db="UniProtKB">
        <authorList>
            <consortium name="Ensembl"/>
        </authorList>
    </citation>
    <scope>IDENTIFICATION</scope>
</reference>
<evidence type="ECO:0000313" key="3">
    <source>
        <dbReference type="Proteomes" id="UP000261540"/>
    </source>
</evidence>
<dbReference type="InterPro" id="IPR042622">
    <property type="entry name" value="Znf106"/>
</dbReference>
<feature type="region of interest" description="Disordered" evidence="1">
    <location>
        <begin position="590"/>
        <end position="718"/>
    </location>
</feature>
<protein>
    <recommendedName>
        <fullName evidence="4">Zinc finger protein 106a</fullName>
    </recommendedName>
</protein>
<dbReference type="STRING" id="1676925.ENSPKIP00000006588"/>
<accession>A0A3B3QKE4</accession>
<keyword evidence="3" id="KW-1185">Reference proteome</keyword>
<feature type="compositionally biased region" description="Basic residues" evidence="1">
    <location>
        <begin position="968"/>
        <end position="985"/>
    </location>
</feature>
<sequence length="1141" mass="122055">MCSQGSLVAAFDSPNVGLLHRDCNHECRVCQISVVGLTGYASHISSSLHKFRVAQQEQGEGPKSDEEYFDAELEHLEKQRRKEQEAAAQSEENRRQKQLFWSERAPAFQHFRGPHRGGYPMFHPMQMGCGTPRWQLRPFPPQRGAHGTHHDGGAPQGSGNRHPSQEFPPGGMPGFPNWPARGFGHRGTQRGKKWQHQSYTFSPSGQVFGSYPGKQHRPWGNMNSTEMNIDFTNNQLPMSCSFQLNTKERMLEGYRRPDGRQQAQPTSGTEKLPKFGQSRGRANSCGSFGRSPHEQDKQLQEIMWKARKALRDDGGTGDVLTPKPHTGGHHWTVQPSTKSNPSTSAGLKSMGTQPDEAGQHPQNSVQSQTSSGDTKPTSPHASSVQSVQISTSTSEASQEAVPVAPEGGVEGLSMEAGEGKAQEAETSEAAVEQGVREPTTDEGPSSDSDALKDAPTTPAAPRVPSLSKLDLPASLKRDLSRHMSKAGIHEPNLNIARRIRNIDGQRRPMAEKDSGLKPTLRQLISSSGSRRSVNWDQVYQEVSKKKQGQGRGMPRFGIEMVAPVTSDLEVHSLEKPPLSEGFHWEALDEPHAAVPGPSSRKRSLSESNVASGDRALDFPLATGGVPREAPRKSLHLNSGEPRTVPWVNGSPLPSTPQAEGCQKGDSQRGASPVGNPENSVEEDAGTVSGTEQDNSHGGGTGGKDVTSTVSKKVTKKNKVKERTPVGELLTLSLREEELNGSLQTLEDGLVQARMALQAAYMEVQRLLMVKQQITTEMNSLRAKRIEILQGMQDNYENGASPNGTAEASVAPPADSSALPSRPPLAALSPPSVSLSSASPAASMFALKGPSSIKQESLSPSHSNPDAIDSTAPGLCDPAPPPAVSSPHMELPVHGSSPSTSVSRGGLSGAAYRDSAGERLGSPGMLTTEAQVEARSDQAAAAHAECPAAGGSGSGSPPPGSLPTSSPGSKKKKLLKKKRRRRRRRMVAQCENRAGSTASDTDQEILEPPSKTKRRPKEQEQDEEAGKPGPSELPLGGATSDSSSSLAIVDNPEAPPCEVISLDSSEQEEEERKEPAPSPSAAPLPQILRKAKQRRLACDEVSSTSELDPGIKTETPCRKTRSSAGGGERSSQCKCLTGPASD</sequence>
<feature type="region of interest" description="Disordered" evidence="1">
    <location>
        <begin position="851"/>
        <end position="1084"/>
    </location>
</feature>
<dbReference type="GO" id="GO:0005829">
    <property type="term" value="C:cytosol"/>
    <property type="evidence" value="ECO:0007669"/>
    <property type="project" value="TreeGrafter"/>
</dbReference>
<dbReference type="GO" id="GO:0003723">
    <property type="term" value="F:RNA binding"/>
    <property type="evidence" value="ECO:0007669"/>
    <property type="project" value="InterPro"/>
</dbReference>
<feature type="compositionally biased region" description="Polar residues" evidence="1">
    <location>
        <begin position="333"/>
        <end position="352"/>
    </location>
</feature>
<feature type="compositionally biased region" description="Polar residues" evidence="1">
    <location>
        <begin position="851"/>
        <end position="863"/>
    </location>
</feature>
<organism evidence="2 3">
    <name type="scientific">Paramormyrops kingsleyae</name>
    <dbReference type="NCBI Taxonomy" id="1676925"/>
    <lineage>
        <taxon>Eukaryota</taxon>
        <taxon>Metazoa</taxon>
        <taxon>Chordata</taxon>
        <taxon>Craniata</taxon>
        <taxon>Vertebrata</taxon>
        <taxon>Euteleostomi</taxon>
        <taxon>Actinopterygii</taxon>
        <taxon>Neopterygii</taxon>
        <taxon>Teleostei</taxon>
        <taxon>Osteoglossocephala</taxon>
        <taxon>Osteoglossomorpha</taxon>
        <taxon>Osteoglossiformes</taxon>
        <taxon>Mormyridae</taxon>
        <taxon>Paramormyrops</taxon>
    </lineage>
</organism>
<evidence type="ECO:0000256" key="1">
    <source>
        <dbReference type="SAM" id="MobiDB-lite"/>
    </source>
</evidence>
<proteinExistence type="predicted"/>
<dbReference type="GeneTree" id="ENSGT00940000157336"/>
<feature type="compositionally biased region" description="Polar residues" evidence="1">
    <location>
        <begin position="794"/>
        <end position="805"/>
    </location>
</feature>
<feature type="region of interest" description="Disordered" evidence="1">
    <location>
        <begin position="132"/>
        <end position="197"/>
    </location>
</feature>
<dbReference type="Proteomes" id="UP000261540">
    <property type="component" value="Unplaced"/>
</dbReference>
<evidence type="ECO:0000313" key="2">
    <source>
        <dbReference type="Ensembl" id="ENSPKIP00000006588.1"/>
    </source>
</evidence>
<dbReference type="AlphaFoldDB" id="A0A3B3QKE4"/>
<feature type="compositionally biased region" description="Basic and acidic residues" evidence="1">
    <location>
        <begin position="78"/>
        <end position="95"/>
    </location>
</feature>
<feature type="compositionally biased region" description="Low complexity" evidence="1">
    <location>
        <begin position="807"/>
        <end position="832"/>
    </location>
</feature>
<feature type="compositionally biased region" description="Basic residues" evidence="1">
    <location>
        <begin position="183"/>
        <end position="195"/>
    </location>
</feature>
<name>A0A3B3QKE4_9TELE</name>
<dbReference type="PANTHER" id="PTHR14435">
    <property type="entry name" value="ZINC FINGER PROTEIN 106"/>
    <property type="match status" value="1"/>
</dbReference>
<reference evidence="2" key="1">
    <citation type="submission" date="2025-08" db="UniProtKB">
        <authorList>
            <consortium name="Ensembl"/>
        </authorList>
    </citation>
    <scope>IDENTIFICATION</scope>
</reference>
<dbReference type="GO" id="GO:0016020">
    <property type="term" value="C:membrane"/>
    <property type="evidence" value="ECO:0007669"/>
    <property type="project" value="TreeGrafter"/>
</dbReference>
<feature type="region of interest" description="Disordered" evidence="1">
    <location>
        <begin position="1098"/>
        <end position="1141"/>
    </location>
</feature>
<feature type="region of interest" description="Disordered" evidence="1">
    <location>
        <begin position="794"/>
        <end position="832"/>
    </location>
</feature>
<feature type="region of interest" description="Disordered" evidence="1">
    <location>
        <begin position="78"/>
        <end position="100"/>
    </location>
</feature>
<dbReference type="GO" id="GO:0008286">
    <property type="term" value="P:insulin receptor signaling pathway"/>
    <property type="evidence" value="ECO:0007669"/>
    <property type="project" value="TreeGrafter"/>
</dbReference>
<dbReference type="GO" id="GO:0017124">
    <property type="term" value="F:SH3 domain binding"/>
    <property type="evidence" value="ECO:0007669"/>
    <property type="project" value="TreeGrafter"/>
</dbReference>
<feature type="region of interest" description="Disordered" evidence="1">
    <location>
        <begin position="256"/>
        <end position="297"/>
    </location>
</feature>
<feature type="compositionally biased region" description="Polar residues" evidence="1">
    <location>
        <begin position="360"/>
        <end position="381"/>
    </location>
</feature>
<feature type="compositionally biased region" description="Low complexity" evidence="1">
    <location>
        <begin position="382"/>
        <end position="394"/>
    </location>
</feature>
<evidence type="ECO:0008006" key="4">
    <source>
        <dbReference type="Google" id="ProtNLM"/>
    </source>
</evidence>
<dbReference type="Ensembl" id="ENSPKIT00000030616.1">
    <property type="protein sequence ID" value="ENSPKIP00000006588.1"/>
    <property type="gene ID" value="ENSPKIG00000022803.1"/>
</dbReference>
<feature type="region of interest" description="Disordered" evidence="1">
    <location>
        <begin position="312"/>
        <end position="471"/>
    </location>
</feature>
<dbReference type="PANTHER" id="PTHR14435:SF2">
    <property type="entry name" value="ZINC FINGER PROTEIN 106"/>
    <property type="match status" value="1"/>
</dbReference>